<organism evidence="3 4">
    <name type="scientific">Acorus calamus</name>
    <name type="common">Sweet flag</name>
    <dbReference type="NCBI Taxonomy" id="4465"/>
    <lineage>
        <taxon>Eukaryota</taxon>
        <taxon>Viridiplantae</taxon>
        <taxon>Streptophyta</taxon>
        <taxon>Embryophyta</taxon>
        <taxon>Tracheophyta</taxon>
        <taxon>Spermatophyta</taxon>
        <taxon>Magnoliopsida</taxon>
        <taxon>Liliopsida</taxon>
        <taxon>Acoraceae</taxon>
        <taxon>Acorus</taxon>
    </lineage>
</organism>
<protein>
    <submittedName>
        <fullName evidence="3">Uncharacterized protein</fullName>
    </submittedName>
</protein>
<dbReference type="Gene3D" id="3.40.50.720">
    <property type="entry name" value="NAD(P)-binding Rossmann-like Domain"/>
    <property type="match status" value="1"/>
</dbReference>
<dbReference type="SUPFAM" id="SSF51735">
    <property type="entry name" value="NAD(P)-binding Rossmann-fold domains"/>
    <property type="match status" value="1"/>
</dbReference>
<gene>
    <name evidence="3" type="ORF">QJS10_CPA01g00496</name>
</gene>
<dbReference type="PANTHER" id="PTHR24320">
    <property type="entry name" value="RETINOL DEHYDROGENASE"/>
    <property type="match status" value="1"/>
</dbReference>
<dbReference type="PRINTS" id="PR00081">
    <property type="entry name" value="GDHRDH"/>
</dbReference>
<dbReference type="EMBL" id="JAUJYO010000001">
    <property type="protein sequence ID" value="KAK1327279.1"/>
    <property type="molecule type" value="Genomic_DNA"/>
</dbReference>
<dbReference type="GO" id="GO:0016491">
    <property type="term" value="F:oxidoreductase activity"/>
    <property type="evidence" value="ECO:0007669"/>
    <property type="project" value="UniProtKB-KW"/>
</dbReference>
<evidence type="ECO:0000313" key="4">
    <source>
        <dbReference type="Proteomes" id="UP001180020"/>
    </source>
</evidence>
<evidence type="ECO:0000256" key="2">
    <source>
        <dbReference type="ARBA" id="ARBA00023002"/>
    </source>
</evidence>
<dbReference type="Pfam" id="PF00106">
    <property type="entry name" value="adh_short"/>
    <property type="match status" value="1"/>
</dbReference>
<keyword evidence="2" id="KW-0560">Oxidoreductase</keyword>
<proteinExistence type="inferred from homology"/>
<reference evidence="3" key="1">
    <citation type="journal article" date="2023" name="Nat. Commun.">
        <title>Diploid and tetraploid genomes of Acorus and the evolution of monocots.</title>
        <authorList>
            <person name="Ma L."/>
            <person name="Liu K.W."/>
            <person name="Li Z."/>
            <person name="Hsiao Y.Y."/>
            <person name="Qi Y."/>
            <person name="Fu T."/>
            <person name="Tang G.D."/>
            <person name="Zhang D."/>
            <person name="Sun W.H."/>
            <person name="Liu D.K."/>
            <person name="Li Y."/>
            <person name="Chen G.Z."/>
            <person name="Liu X.D."/>
            <person name="Liao X.Y."/>
            <person name="Jiang Y.T."/>
            <person name="Yu X."/>
            <person name="Hao Y."/>
            <person name="Huang J."/>
            <person name="Zhao X.W."/>
            <person name="Ke S."/>
            <person name="Chen Y.Y."/>
            <person name="Wu W.L."/>
            <person name="Hsu J.L."/>
            <person name="Lin Y.F."/>
            <person name="Huang M.D."/>
            <person name="Li C.Y."/>
            <person name="Huang L."/>
            <person name="Wang Z.W."/>
            <person name="Zhao X."/>
            <person name="Zhong W.Y."/>
            <person name="Peng D.H."/>
            <person name="Ahmad S."/>
            <person name="Lan S."/>
            <person name="Zhang J.S."/>
            <person name="Tsai W.C."/>
            <person name="Van de Peer Y."/>
            <person name="Liu Z.J."/>
        </authorList>
    </citation>
    <scope>NUCLEOTIDE SEQUENCE</scope>
    <source>
        <strain evidence="3">CP</strain>
    </source>
</reference>
<accession>A0AAV9FUZ1</accession>
<comment type="similarity">
    <text evidence="1">Belongs to the short-chain dehydrogenases/reductases (SDR) family.</text>
</comment>
<dbReference type="InterPro" id="IPR002347">
    <property type="entry name" value="SDR_fam"/>
</dbReference>
<keyword evidence="4" id="KW-1185">Reference proteome</keyword>
<dbReference type="Proteomes" id="UP001180020">
    <property type="component" value="Unassembled WGS sequence"/>
</dbReference>
<evidence type="ECO:0000256" key="1">
    <source>
        <dbReference type="ARBA" id="ARBA00006484"/>
    </source>
</evidence>
<reference evidence="3" key="2">
    <citation type="submission" date="2023-06" db="EMBL/GenBank/DDBJ databases">
        <authorList>
            <person name="Ma L."/>
            <person name="Liu K.-W."/>
            <person name="Li Z."/>
            <person name="Hsiao Y.-Y."/>
            <person name="Qi Y."/>
            <person name="Fu T."/>
            <person name="Tang G."/>
            <person name="Zhang D."/>
            <person name="Sun W.-H."/>
            <person name="Liu D.-K."/>
            <person name="Li Y."/>
            <person name="Chen G.-Z."/>
            <person name="Liu X.-D."/>
            <person name="Liao X.-Y."/>
            <person name="Jiang Y.-T."/>
            <person name="Yu X."/>
            <person name="Hao Y."/>
            <person name="Huang J."/>
            <person name="Zhao X.-W."/>
            <person name="Ke S."/>
            <person name="Chen Y.-Y."/>
            <person name="Wu W.-L."/>
            <person name="Hsu J.-L."/>
            <person name="Lin Y.-F."/>
            <person name="Huang M.-D."/>
            <person name="Li C.-Y."/>
            <person name="Huang L."/>
            <person name="Wang Z.-W."/>
            <person name="Zhao X."/>
            <person name="Zhong W.-Y."/>
            <person name="Peng D.-H."/>
            <person name="Ahmad S."/>
            <person name="Lan S."/>
            <person name="Zhang J.-S."/>
            <person name="Tsai W.-C."/>
            <person name="Van De Peer Y."/>
            <person name="Liu Z.-J."/>
        </authorList>
    </citation>
    <scope>NUCLEOTIDE SEQUENCE</scope>
    <source>
        <strain evidence="3">CP</strain>
        <tissue evidence="3">Leaves</tissue>
    </source>
</reference>
<dbReference type="AlphaFoldDB" id="A0AAV9FUZ1"/>
<evidence type="ECO:0000313" key="3">
    <source>
        <dbReference type="EMBL" id="KAK1327279.1"/>
    </source>
</evidence>
<name>A0AAV9FUZ1_ACOCL</name>
<dbReference type="PANTHER" id="PTHR24320:SF148">
    <property type="entry name" value="NAD(P)-BINDING ROSSMANN-FOLD SUPERFAMILY PROTEIN"/>
    <property type="match status" value="1"/>
</dbReference>
<dbReference type="InterPro" id="IPR036291">
    <property type="entry name" value="NAD(P)-bd_dom_sf"/>
</dbReference>
<sequence length="240" mass="26845">MGLDLMSLSSVPCFAGEWERRGNPLHVLINNAGILHMGEPQRFSKDGIERHMQVNHVAPALLTALLIPSLLRAHHCAVVDPKRWIGQTKGDDFSGLKAYGESKLANLMFLKALASKLSYRRKTSIQCIAVNPGIVNTKLVQRPVPIPQWRLFWMFHPAQGARSVLFCATHQGVEDDLVDGFTYYTCNCKPAPTSVQAIDREACLDVFRSTLEVLNTSTYEKNLTQLLDDYCDHAEHKANT</sequence>
<comment type="caution">
    <text evidence="3">The sequence shown here is derived from an EMBL/GenBank/DDBJ whole genome shotgun (WGS) entry which is preliminary data.</text>
</comment>